<dbReference type="InterPro" id="IPR002048">
    <property type="entry name" value="EF_hand_dom"/>
</dbReference>
<feature type="compositionally biased region" description="Basic residues" evidence="2">
    <location>
        <begin position="17"/>
        <end position="30"/>
    </location>
</feature>
<evidence type="ECO:0000313" key="5">
    <source>
        <dbReference type="Ensembl" id="ENSCCNP00000003326.1"/>
    </source>
</evidence>
<dbReference type="InterPro" id="IPR011992">
    <property type="entry name" value="EF-hand-dom_pair"/>
</dbReference>
<proteinExistence type="predicted"/>
<gene>
    <name evidence="5" type="primary">Efcab14</name>
</gene>
<dbReference type="GO" id="GO:0005509">
    <property type="term" value="F:calcium ion binding"/>
    <property type="evidence" value="ECO:0007669"/>
    <property type="project" value="InterPro"/>
</dbReference>
<reference evidence="5" key="1">
    <citation type="submission" date="2023-09" db="UniProtKB">
        <authorList>
            <consortium name="Ensembl"/>
        </authorList>
    </citation>
    <scope>IDENTIFICATION</scope>
</reference>
<feature type="coiled-coil region" evidence="1">
    <location>
        <begin position="94"/>
        <end position="142"/>
    </location>
</feature>
<dbReference type="PROSITE" id="PS50222">
    <property type="entry name" value="EF_HAND_2"/>
    <property type="match status" value="1"/>
</dbReference>
<feature type="region of interest" description="Disordered" evidence="2">
    <location>
        <begin position="1"/>
        <end position="49"/>
    </location>
</feature>
<keyword evidence="3" id="KW-1133">Transmembrane helix</keyword>
<dbReference type="SUPFAM" id="SSF47473">
    <property type="entry name" value="EF-hand"/>
    <property type="match status" value="1"/>
</dbReference>
<name>A0A8C0W4J1_CASCN</name>
<evidence type="ECO:0000256" key="3">
    <source>
        <dbReference type="SAM" id="Phobius"/>
    </source>
</evidence>
<protein>
    <recommendedName>
        <fullName evidence="4">EF-hand domain-containing protein</fullName>
    </recommendedName>
</protein>
<feature type="coiled-coil region" evidence="1">
    <location>
        <begin position="208"/>
        <end position="269"/>
    </location>
</feature>
<keyword evidence="3" id="KW-0812">Transmembrane</keyword>
<keyword evidence="3" id="KW-0472">Membrane</keyword>
<feature type="compositionally biased region" description="Acidic residues" evidence="2">
    <location>
        <begin position="36"/>
        <end position="49"/>
    </location>
</feature>
<dbReference type="PANTHER" id="PTHR15717:SF2">
    <property type="entry name" value="EF-HAND CALCIUM-BINDING DOMAIN-CONTAINING PROTEIN 14"/>
    <property type="match status" value="1"/>
</dbReference>
<feature type="domain" description="EF-hand" evidence="4">
    <location>
        <begin position="363"/>
        <end position="398"/>
    </location>
</feature>
<keyword evidence="1" id="KW-0175">Coiled coil</keyword>
<evidence type="ECO:0000259" key="4">
    <source>
        <dbReference type="PROSITE" id="PS50222"/>
    </source>
</evidence>
<dbReference type="AlphaFoldDB" id="A0A8C0W4J1"/>
<organism evidence="5">
    <name type="scientific">Castor canadensis</name>
    <name type="common">American beaver</name>
    <dbReference type="NCBI Taxonomy" id="51338"/>
    <lineage>
        <taxon>Eukaryota</taxon>
        <taxon>Metazoa</taxon>
        <taxon>Chordata</taxon>
        <taxon>Craniata</taxon>
        <taxon>Vertebrata</taxon>
        <taxon>Euteleostomi</taxon>
        <taxon>Mammalia</taxon>
        <taxon>Eutheria</taxon>
        <taxon>Euarchontoglires</taxon>
        <taxon>Glires</taxon>
        <taxon>Rodentia</taxon>
        <taxon>Castorimorpha</taxon>
        <taxon>Castoridae</taxon>
        <taxon>Castor</taxon>
    </lineage>
</organism>
<dbReference type="Gene3D" id="1.10.238.10">
    <property type="entry name" value="EF-hand"/>
    <property type="match status" value="1"/>
</dbReference>
<evidence type="ECO:0000256" key="1">
    <source>
        <dbReference type="SAM" id="Coils"/>
    </source>
</evidence>
<dbReference type="PANTHER" id="PTHR15717">
    <property type="entry name" value="PROTEIN KIAA0494"/>
    <property type="match status" value="1"/>
</dbReference>
<feature type="region of interest" description="Disordered" evidence="2">
    <location>
        <begin position="309"/>
        <end position="333"/>
    </location>
</feature>
<accession>A0A8C0W4J1</accession>
<evidence type="ECO:0000256" key="2">
    <source>
        <dbReference type="SAM" id="MobiDB-lite"/>
    </source>
</evidence>
<feature type="transmembrane region" description="Helical" evidence="3">
    <location>
        <begin position="70"/>
        <end position="93"/>
    </location>
</feature>
<sequence length="424" mass="47167">MKKRKELNALIGLAGDRRKKSKKGSSSHRLLRTEPPDSDSESSSEEEEEFGVAGNHSRFVKGDYLRCCKICYPLCAFVILAACVVACVGLVWMQVALKEDLDALKEKFRTMESNQKSSFQEIPKLNEELLNKQKQLEKIESGELGLSKVWINITEMNKQISLLTSAVNHIKANVKSAADLISLPTTVEGLQKSVASIGNTLSSVHLAVEAMQKTVDEHKQTLELLQSDMKTSGSNQIISSPSAILELDNKTHSENLKQIRNRAATLKRESLDKVTNRTDTIKTQTIKKEDSSHSQVSKLREKLQLISALTNKPESNRPPETTDEEQVQSFTSKPSALPEYSHLLGDHIEKASQLKPVSLPGISSFEDLQDLFHKTDQDVDGKLTYQEIWSSLGSTMPEPESLRAFDSNGDGRYSFLELRVALGV</sequence>
<dbReference type="InterPro" id="IPR042352">
    <property type="entry name" value="EFCAB14"/>
</dbReference>
<dbReference type="Ensembl" id="ENSCCNT00000004377.1">
    <property type="protein sequence ID" value="ENSCCNP00000003326.1"/>
    <property type="gene ID" value="ENSCCNG00000003505.1"/>
</dbReference>